<dbReference type="InterPro" id="IPR011009">
    <property type="entry name" value="Kinase-like_dom_sf"/>
</dbReference>
<evidence type="ECO:0000256" key="1">
    <source>
        <dbReference type="PROSITE-ProRule" id="PRU10141"/>
    </source>
</evidence>
<accession>A0A2H5TC93</accession>
<dbReference type="SUPFAM" id="SSF56112">
    <property type="entry name" value="Protein kinase-like (PK-like)"/>
    <property type="match status" value="1"/>
</dbReference>
<proteinExistence type="predicted"/>
<dbReference type="Pfam" id="PF07714">
    <property type="entry name" value="PK_Tyr_Ser-Thr"/>
    <property type="match status" value="1"/>
</dbReference>
<dbReference type="PROSITE" id="PS50011">
    <property type="entry name" value="PROTEIN_KINASE_DOM"/>
    <property type="match status" value="1"/>
</dbReference>
<dbReference type="InterPro" id="IPR051681">
    <property type="entry name" value="Ser/Thr_Kinases-Pseudokinases"/>
</dbReference>
<keyword evidence="1" id="KW-0067">ATP-binding</keyword>
<dbReference type="Proteomes" id="UP000018888">
    <property type="component" value="Unassembled WGS sequence"/>
</dbReference>
<dbReference type="GO" id="GO:0004674">
    <property type="term" value="F:protein serine/threonine kinase activity"/>
    <property type="evidence" value="ECO:0007669"/>
    <property type="project" value="TreeGrafter"/>
</dbReference>
<dbReference type="GO" id="GO:0005524">
    <property type="term" value="F:ATP binding"/>
    <property type="evidence" value="ECO:0007669"/>
    <property type="project" value="UniProtKB-UniRule"/>
</dbReference>
<feature type="binding site" evidence="1">
    <location>
        <position position="135"/>
    </location>
    <ligand>
        <name>ATP</name>
        <dbReference type="ChEBI" id="CHEBI:30616"/>
    </ligand>
</feature>
<gene>
    <name evidence="2" type="ORF">GLOIN_2v1470519</name>
</gene>
<reference evidence="2 3" key="2">
    <citation type="journal article" date="2018" name="New Phytol.">
        <title>High intraspecific genome diversity in the model arbuscular mycorrhizal symbiont Rhizophagus irregularis.</title>
        <authorList>
            <person name="Chen E.C.H."/>
            <person name="Morin E."/>
            <person name="Beaudet D."/>
            <person name="Noel J."/>
            <person name="Yildirir G."/>
            <person name="Ndikumana S."/>
            <person name="Charron P."/>
            <person name="St-Onge C."/>
            <person name="Giorgi J."/>
            <person name="Kruger M."/>
            <person name="Marton T."/>
            <person name="Ropars J."/>
            <person name="Grigoriev I.V."/>
            <person name="Hainaut M."/>
            <person name="Henrissat B."/>
            <person name="Roux C."/>
            <person name="Martin F."/>
            <person name="Corradi N."/>
        </authorList>
    </citation>
    <scope>NUCLEOTIDE SEQUENCE [LARGE SCALE GENOMIC DNA]</scope>
    <source>
        <strain evidence="2 3">DAOM 197198</strain>
    </source>
</reference>
<keyword evidence="1" id="KW-0547">Nucleotide-binding</keyword>
<protein>
    <submittedName>
        <fullName evidence="2">Kinase-like domain-containing protein</fullName>
    </submittedName>
</protein>
<name>A0A2H5TC93_RHIID</name>
<reference evidence="2 3" key="1">
    <citation type="journal article" date="2013" name="Proc. Natl. Acad. Sci. U.S.A.">
        <title>Genome of an arbuscular mycorrhizal fungus provides insight into the oldest plant symbiosis.</title>
        <authorList>
            <person name="Tisserant E."/>
            <person name="Malbreil M."/>
            <person name="Kuo A."/>
            <person name="Kohler A."/>
            <person name="Symeonidi A."/>
            <person name="Balestrini R."/>
            <person name="Charron P."/>
            <person name="Duensing N."/>
            <person name="Frei Dit Frey N."/>
            <person name="Gianinazzi-Pearson V."/>
            <person name="Gilbert L.B."/>
            <person name="Handa Y."/>
            <person name="Herr J.R."/>
            <person name="Hijri M."/>
            <person name="Koul R."/>
            <person name="Kawaguchi M."/>
            <person name="Krajinski F."/>
            <person name="Lammers P.J."/>
            <person name="Masclaux F.G."/>
            <person name="Murat C."/>
            <person name="Morin E."/>
            <person name="Ndikumana S."/>
            <person name="Pagni M."/>
            <person name="Petitpierre D."/>
            <person name="Requena N."/>
            <person name="Rosikiewicz P."/>
            <person name="Riley R."/>
            <person name="Saito K."/>
            <person name="San Clemente H."/>
            <person name="Shapiro H."/>
            <person name="van Tuinen D."/>
            <person name="Becard G."/>
            <person name="Bonfante P."/>
            <person name="Paszkowski U."/>
            <person name="Shachar-Hill Y.Y."/>
            <person name="Tuskan G.A."/>
            <person name="Young P.W."/>
            <person name="Sanders I.R."/>
            <person name="Henrissat B."/>
            <person name="Rensing S.A."/>
            <person name="Grigoriev I.V."/>
            <person name="Corradi N."/>
            <person name="Roux C."/>
            <person name="Martin F."/>
        </authorList>
    </citation>
    <scope>NUCLEOTIDE SEQUENCE [LARGE SCALE GENOMIC DNA]</scope>
    <source>
        <strain evidence="2 3">DAOM 197198</strain>
    </source>
</reference>
<dbReference type="Gene3D" id="1.10.510.10">
    <property type="entry name" value="Transferase(Phosphotransferase) domain 1"/>
    <property type="match status" value="1"/>
</dbReference>
<dbReference type="EMBL" id="AUPC02000009">
    <property type="protein sequence ID" value="POG81682.1"/>
    <property type="molecule type" value="Genomic_DNA"/>
</dbReference>
<comment type="caution">
    <text evidence="2">The sequence shown here is derived from an EMBL/GenBank/DDBJ whole genome shotgun (WGS) entry which is preliminary data.</text>
</comment>
<organism evidence="2 3">
    <name type="scientific">Rhizophagus irregularis (strain DAOM 181602 / DAOM 197198 / MUCL 43194)</name>
    <name type="common">Arbuscular mycorrhizal fungus</name>
    <name type="synonym">Glomus intraradices</name>
    <dbReference type="NCBI Taxonomy" id="747089"/>
    <lineage>
        <taxon>Eukaryota</taxon>
        <taxon>Fungi</taxon>
        <taxon>Fungi incertae sedis</taxon>
        <taxon>Mucoromycota</taxon>
        <taxon>Glomeromycotina</taxon>
        <taxon>Glomeromycetes</taxon>
        <taxon>Glomerales</taxon>
        <taxon>Glomeraceae</taxon>
        <taxon>Rhizophagus</taxon>
    </lineage>
</organism>
<dbReference type="PROSITE" id="PS00107">
    <property type="entry name" value="PROTEIN_KINASE_ATP"/>
    <property type="match status" value="1"/>
</dbReference>
<evidence type="ECO:0000313" key="3">
    <source>
        <dbReference type="Proteomes" id="UP000018888"/>
    </source>
</evidence>
<sequence length="473" mass="54114">MSFINENQLVSEFDKLNISDKDSNPVKINHENCYDPDNKKYWCKECVPHCIIEGWTSSGNDDIDNLIKDSIYNASKFYNSKDSKWYPSFLEWVPFDRFEDMKQIGEGGFAKVYSATWIDGTAKYIRQDDGNWIKKGPESMKVALKMLNGLQNMSADFSNELKTHWKLNCLQADSLKFYGITKDPETEEIMMIMKYAKEGNLRNVLSSNFNKILWEEKIRYLYFSANDLKILHKLGYFHKDFHSGNILNIGGTSYISDFGLSRPSNEQKSSDSNKIVGVLPYIAPEVLNGEPYTLSSDIYSFGVVMAELSSGKPPFYKRKHDGGLALEICNGLRPEFGKGTPEIYKKLAHRCMNANPNQRPTANELREILICWNSYLTDLGKDEKFGYKREEVKAVFEEADKEIPNISTSYEKKPDAIYTSRTFTFKNLSKPINSSFIATTYLNEEDNEGCQDSQLVGLEISSSLKLKDNDVDN</sequence>
<evidence type="ECO:0000313" key="2">
    <source>
        <dbReference type="EMBL" id="POG81682.1"/>
    </source>
</evidence>
<dbReference type="InterPro" id="IPR001245">
    <property type="entry name" value="Ser-Thr/Tyr_kinase_cat_dom"/>
</dbReference>
<keyword evidence="3" id="KW-1185">Reference proteome</keyword>
<dbReference type="AlphaFoldDB" id="A0A2H5TC93"/>
<dbReference type="VEuPathDB" id="FungiDB:RhiirFUN_000663"/>
<dbReference type="PANTHER" id="PTHR44329">
    <property type="entry name" value="SERINE/THREONINE-PROTEIN KINASE TNNI3K-RELATED"/>
    <property type="match status" value="1"/>
</dbReference>
<dbReference type="InterPro" id="IPR000719">
    <property type="entry name" value="Prot_kinase_dom"/>
</dbReference>
<dbReference type="InterPro" id="IPR017441">
    <property type="entry name" value="Protein_kinase_ATP_BS"/>
</dbReference>